<reference evidence="3" key="1">
    <citation type="journal article" date="2020" name="bioRxiv">
        <title>A rank-normalized archaeal taxonomy based on genome phylogeny resolves widespread incomplete and uneven classifications.</title>
        <authorList>
            <person name="Rinke C."/>
            <person name="Chuvochina M."/>
            <person name="Mussig A.J."/>
            <person name="Chaumeil P.-A."/>
            <person name="Waite D.W."/>
            <person name="Whitman W.B."/>
            <person name="Parks D.H."/>
            <person name="Hugenholtz P."/>
        </authorList>
    </citation>
    <scope>NUCLEOTIDE SEQUENCE [LARGE SCALE GENOMIC DNA]</scope>
</reference>
<dbReference type="Gene3D" id="2.60.120.1390">
    <property type="match status" value="2"/>
</dbReference>
<dbReference type="Proteomes" id="UP000590964">
    <property type="component" value="Unassembled WGS sequence"/>
</dbReference>
<dbReference type="EMBL" id="DUFW01000047">
    <property type="protein sequence ID" value="HIH21588.1"/>
    <property type="molecule type" value="Genomic_DNA"/>
</dbReference>
<sequence length="734" mass="79543">MIWHKAVLVACIALFLATFASSELIEDFSKLPCLNPQTQTLQASTYDLSGGNDDGFNGTYTCKGTDERGDCIIFDEEGPGIIKRFWLTRADIASTPVKEKLEDIGNLKFYFDEAPEPSMEIRVQDFFCTVADATVSPRPPPRTDCQAPFQRPLVADDLDTQGGYYSYVPIPFKLHLKITIPSGLSGNLFYNITSEKYPTDTEMISFTGSENLSKLISLFNSAGTNPNPATLLSTDSISLAPSETATIFESNQPGTIAGMQFGLASDLGTAAMSNLFLKIRWNGEATPSVNAPLSAIFNSSIQYNELGFKGIAFGTMSSGDSLYLYFPMPYSQSAKVEITNQGSGEIDKFEYEISYQNGAPNLGCSEFGNFKIEYGNKNGLDGDGEDVVLLEKTGTGKIVGTAVSVKSDKSAVLEGDEKIFVDGSSSPQIHGTGTEDYFNGGWYWNGIWKTTLMSGVPFVDLLQGFEAYRLHLQDPINYSSNVKFTIEHGSQSMTPLDSYESAVFYYEKEPPVSPATETNCTDGTDNDSDGMIDCADPDCSANPACALPPTPEICNNSADDDGDSLIDCADPECSADPACALPPTPVPEPQKLRIIDFTLSPSSTLTIGTMATNITAKVSVLNNTPDNAVLKINFYKAGETSTLLSESRNTIQPRPTPSEVAYTLQGSTLGTFDTGNYVLKARLELADGTYVDSFERSIIIVKREQAAVPELPLPLVFLTFAGVLALLYFKNSKH</sequence>
<evidence type="ECO:0000256" key="1">
    <source>
        <dbReference type="SAM" id="Phobius"/>
    </source>
</evidence>
<keyword evidence="1" id="KW-0812">Transmembrane</keyword>
<dbReference type="NCBIfam" id="NF033662">
    <property type="entry name" value="acid_disulf_rpt"/>
    <property type="match status" value="1"/>
</dbReference>
<feature type="transmembrane region" description="Helical" evidence="1">
    <location>
        <begin position="711"/>
        <end position="729"/>
    </location>
</feature>
<accession>A0A7J4JV41</accession>
<dbReference type="Pfam" id="PF11175">
    <property type="entry name" value="DUF2961"/>
    <property type="match status" value="2"/>
</dbReference>
<evidence type="ECO:0000313" key="2">
    <source>
        <dbReference type="EMBL" id="HIH21588.1"/>
    </source>
</evidence>
<gene>
    <name evidence="2" type="ORF">HA222_02925</name>
</gene>
<organism evidence="2 3">
    <name type="scientific">Candidatus Iainarchaeum sp</name>
    <dbReference type="NCBI Taxonomy" id="3101447"/>
    <lineage>
        <taxon>Archaea</taxon>
        <taxon>Candidatus Iainarchaeota</taxon>
        <taxon>Candidatus Iainarchaeia</taxon>
        <taxon>Candidatus Iainarchaeales</taxon>
        <taxon>Candidatus Iainarchaeaceae</taxon>
        <taxon>Candidatus Iainarchaeum</taxon>
    </lineage>
</organism>
<comment type="caution">
    <text evidence="2">The sequence shown here is derived from an EMBL/GenBank/DDBJ whole genome shotgun (WGS) entry which is preliminary data.</text>
</comment>
<proteinExistence type="predicted"/>
<protein>
    <submittedName>
        <fullName evidence="2">DUF2961 domain-containing protein</fullName>
    </submittedName>
</protein>
<name>A0A7J4JV41_9ARCH</name>
<dbReference type="AlphaFoldDB" id="A0A7J4JV41"/>
<evidence type="ECO:0000313" key="3">
    <source>
        <dbReference type="Proteomes" id="UP000590964"/>
    </source>
</evidence>
<keyword evidence="1" id="KW-0472">Membrane</keyword>
<keyword evidence="1" id="KW-1133">Transmembrane helix</keyword>
<dbReference type="InterPro" id="IPR021345">
    <property type="entry name" value="DUF2961"/>
</dbReference>